<proteinExistence type="predicted"/>
<dbReference type="RefSeq" id="WP_289829657.1">
    <property type="nucleotide sequence ID" value="NZ_JAUEDK010000013.1"/>
</dbReference>
<dbReference type="EMBL" id="JAUEDK010000013">
    <property type="protein sequence ID" value="MDN0075064.1"/>
    <property type="molecule type" value="Genomic_DNA"/>
</dbReference>
<keyword evidence="2" id="KW-1185">Reference proteome</keyword>
<comment type="caution">
    <text evidence="1">The sequence shown here is derived from an EMBL/GenBank/DDBJ whole genome shotgun (WGS) entry which is preliminary data.</text>
</comment>
<evidence type="ECO:0000313" key="2">
    <source>
        <dbReference type="Proteomes" id="UP001168540"/>
    </source>
</evidence>
<sequence>MVHSNGLTRSTLHLNWKVAYYNLHRLCFLKTAGVTALLARQWRLRRSQMATMAQEVRENA</sequence>
<evidence type="ECO:0000313" key="1">
    <source>
        <dbReference type="EMBL" id="MDN0075064.1"/>
    </source>
</evidence>
<gene>
    <name evidence="1" type="ORF">QU481_09165</name>
</gene>
<dbReference type="Proteomes" id="UP001168540">
    <property type="component" value="Unassembled WGS sequence"/>
</dbReference>
<name>A0ABT7XMN9_9NEIS</name>
<organism evidence="1 2">
    <name type="scientific">Crenobacter oryzisoli</name>
    <dbReference type="NCBI Taxonomy" id="3056844"/>
    <lineage>
        <taxon>Bacteria</taxon>
        <taxon>Pseudomonadati</taxon>
        <taxon>Pseudomonadota</taxon>
        <taxon>Betaproteobacteria</taxon>
        <taxon>Neisseriales</taxon>
        <taxon>Neisseriaceae</taxon>
        <taxon>Crenobacter</taxon>
    </lineage>
</organism>
<evidence type="ECO:0008006" key="3">
    <source>
        <dbReference type="Google" id="ProtNLM"/>
    </source>
</evidence>
<accession>A0ABT7XMN9</accession>
<protein>
    <recommendedName>
        <fullName evidence="3">Transposase</fullName>
    </recommendedName>
</protein>
<reference evidence="1" key="1">
    <citation type="submission" date="2023-06" db="EMBL/GenBank/DDBJ databases">
        <authorList>
            <person name="Zhang S."/>
        </authorList>
    </citation>
    <scope>NUCLEOTIDE SEQUENCE</scope>
    <source>
        <strain evidence="1">SG2303</strain>
    </source>
</reference>